<comment type="catalytic activity">
    <reaction evidence="1 5">
        <text>uridine(55) in tRNA = pseudouridine(55) in tRNA</text>
        <dbReference type="Rhea" id="RHEA:42532"/>
        <dbReference type="Rhea" id="RHEA-COMP:10101"/>
        <dbReference type="Rhea" id="RHEA-COMP:10102"/>
        <dbReference type="ChEBI" id="CHEBI:65314"/>
        <dbReference type="ChEBI" id="CHEBI:65315"/>
        <dbReference type="EC" id="5.4.99.25"/>
    </reaction>
</comment>
<gene>
    <name evidence="5 8" type="primary">truB</name>
    <name evidence="8" type="ORF">AP20H10_02710</name>
</gene>
<evidence type="ECO:0000259" key="6">
    <source>
        <dbReference type="Pfam" id="PF01509"/>
    </source>
</evidence>
<name>A0ABP9ZGJ9_9LACO</name>
<protein>
    <recommendedName>
        <fullName evidence="5">tRNA pseudouridine synthase B</fullName>
        <ecNumber evidence="5">5.4.99.25</ecNumber>
    </recommendedName>
    <alternativeName>
        <fullName evidence="5">tRNA pseudouridine(55) synthase</fullName>
        <shortName evidence="5">Psi55 synthase</shortName>
    </alternativeName>
    <alternativeName>
        <fullName evidence="5">tRNA pseudouridylate synthase</fullName>
    </alternativeName>
    <alternativeName>
        <fullName evidence="5">tRNA-uridine isomerase</fullName>
    </alternativeName>
</protein>
<organism evidence="8 9">
    <name type="scientific">Apilactobacillus apinorum</name>
    <dbReference type="NCBI Taxonomy" id="1218495"/>
    <lineage>
        <taxon>Bacteria</taxon>
        <taxon>Bacillati</taxon>
        <taxon>Bacillota</taxon>
        <taxon>Bacilli</taxon>
        <taxon>Lactobacillales</taxon>
        <taxon>Lactobacillaceae</taxon>
        <taxon>Apilactobacillus</taxon>
    </lineage>
</organism>
<dbReference type="SUPFAM" id="SSF55120">
    <property type="entry name" value="Pseudouridine synthase"/>
    <property type="match status" value="1"/>
</dbReference>
<dbReference type="InterPro" id="IPR032819">
    <property type="entry name" value="TruB_C"/>
</dbReference>
<dbReference type="EC" id="5.4.99.25" evidence="5"/>
<evidence type="ECO:0000256" key="3">
    <source>
        <dbReference type="ARBA" id="ARBA00022694"/>
    </source>
</evidence>
<dbReference type="Gene3D" id="3.30.2350.10">
    <property type="entry name" value="Pseudouridine synthase"/>
    <property type="match status" value="1"/>
</dbReference>
<dbReference type="CDD" id="cd02573">
    <property type="entry name" value="PseudoU_synth_EcTruB"/>
    <property type="match status" value="1"/>
</dbReference>
<dbReference type="PANTHER" id="PTHR13767:SF2">
    <property type="entry name" value="PSEUDOURIDYLATE SYNTHASE TRUB1"/>
    <property type="match status" value="1"/>
</dbReference>
<dbReference type="HAMAP" id="MF_01080">
    <property type="entry name" value="TruB_bact"/>
    <property type="match status" value="1"/>
</dbReference>
<keyword evidence="4 5" id="KW-0413">Isomerase</keyword>
<feature type="active site" description="Nucleophile" evidence="5">
    <location>
        <position position="38"/>
    </location>
</feature>
<evidence type="ECO:0000313" key="9">
    <source>
        <dbReference type="Proteomes" id="UP001438112"/>
    </source>
</evidence>
<evidence type="ECO:0000256" key="5">
    <source>
        <dbReference type="HAMAP-Rule" id="MF_01080"/>
    </source>
</evidence>
<dbReference type="Proteomes" id="UP001438112">
    <property type="component" value="Unassembled WGS sequence"/>
</dbReference>
<dbReference type="InterPro" id="IPR014780">
    <property type="entry name" value="tRNA_psdUridine_synth_TruB"/>
</dbReference>
<evidence type="ECO:0000259" key="7">
    <source>
        <dbReference type="Pfam" id="PF16198"/>
    </source>
</evidence>
<dbReference type="RefSeq" id="WP_353317364.1">
    <property type="nucleotide sequence ID" value="NZ_BAABVV010000024.1"/>
</dbReference>
<keyword evidence="9" id="KW-1185">Reference proteome</keyword>
<feature type="domain" description="tRNA pseudouridylate synthase B C-terminal" evidence="7">
    <location>
        <begin position="181"/>
        <end position="239"/>
    </location>
</feature>
<dbReference type="InterPro" id="IPR002501">
    <property type="entry name" value="PsdUridine_synth_N"/>
</dbReference>
<dbReference type="PANTHER" id="PTHR13767">
    <property type="entry name" value="TRNA-PSEUDOURIDINE SYNTHASE"/>
    <property type="match status" value="1"/>
</dbReference>
<dbReference type="Pfam" id="PF01509">
    <property type="entry name" value="TruB_N"/>
    <property type="match status" value="1"/>
</dbReference>
<evidence type="ECO:0000256" key="4">
    <source>
        <dbReference type="ARBA" id="ARBA00023235"/>
    </source>
</evidence>
<comment type="similarity">
    <text evidence="2 5">Belongs to the pseudouridine synthase TruB family. Type 1 subfamily.</text>
</comment>
<keyword evidence="3 5" id="KW-0819">tRNA processing</keyword>
<comment type="function">
    <text evidence="5">Responsible for synthesis of pseudouridine from uracil-55 in the psi GC loop of transfer RNAs.</text>
</comment>
<proteinExistence type="inferred from homology"/>
<dbReference type="EMBL" id="BAABVV010000024">
    <property type="protein sequence ID" value="GAA6113908.1"/>
    <property type="molecule type" value="Genomic_DNA"/>
</dbReference>
<reference evidence="8 9" key="1">
    <citation type="submission" date="2024-03" db="EMBL/GenBank/DDBJ databases">
        <title>Inconsistent identification of Apilactobacillus kunkeei-related strains obtained by well-developed overall genome related indices.</title>
        <authorList>
            <person name="Maeno S."/>
            <person name="Endo A."/>
        </authorList>
    </citation>
    <scope>NUCLEOTIDE SEQUENCE [LARGE SCALE GENOMIC DNA]</scope>
    <source>
        <strain evidence="8 9">20H-10</strain>
    </source>
</reference>
<evidence type="ECO:0000313" key="8">
    <source>
        <dbReference type="EMBL" id="GAA6113908.1"/>
    </source>
</evidence>
<dbReference type="Pfam" id="PF16198">
    <property type="entry name" value="TruB_C_2"/>
    <property type="match status" value="1"/>
</dbReference>
<dbReference type="NCBIfam" id="TIGR00431">
    <property type="entry name" value="TruB"/>
    <property type="match status" value="1"/>
</dbReference>
<sequence length="303" mass="34246">MDGIIPLYKEKGMTSFACVSQLRGILKMKRIGHSGTLDPNVEGVLPICLGKATKLVDYLMNSGKIYQGSITLGFDTTTEDLDGEVVSTKDVEKPLSDDEINELLENFVSEDLIQIPPMYSAVKVNGKRLYEYARNGETVERPKRHVQIHYFKQTKESVYDEDKKQQTIFFEVGCGKGTYVRTLAVDFGKKINMPAVMSSLTRIKSGGFNIDETFKLDDIRAAVENNKIDEIVKSIDSVLVDFKHLELNDAQWATVKNGGFLSSDVIDTKDDKCVLTYKHAVKAIYYYDENKQVYKPEKMFSNQ</sequence>
<evidence type="ECO:0000256" key="1">
    <source>
        <dbReference type="ARBA" id="ARBA00000385"/>
    </source>
</evidence>
<accession>A0ABP9ZGJ9</accession>
<evidence type="ECO:0000256" key="2">
    <source>
        <dbReference type="ARBA" id="ARBA00005642"/>
    </source>
</evidence>
<dbReference type="InterPro" id="IPR020103">
    <property type="entry name" value="PsdUridine_synth_cat_dom_sf"/>
</dbReference>
<feature type="domain" description="Pseudouridine synthase II N-terminal" evidence="6">
    <location>
        <begin position="23"/>
        <end position="180"/>
    </location>
</feature>
<comment type="caution">
    <text evidence="8">The sequence shown here is derived from an EMBL/GenBank/DDBJ whole genome shotgun (WGS) entry which is preliminary data.</text>
</comment>